<accession>A0A3P6AMR5</accession>
<protein>
    <submittedName>
        <fullName evidence="1">Uncharacterized protein</fullName>
    </submittedName>
</protein>
<proteinExistence type="predicted"/>
<gene>
    <name evidence="1" type="ORF">BOLC3T17264H</name>
</gene>
<name>A0A3P6AMR5_BRAOL</name>
<dbReference type="AlphaFoldDB" id="A0A3P6AMR5"/>
<reference evidence="1" key="1">
    <citation type="submission" date="2018-11" db="EMBL/GenBank/DDBJ databases">
        <authorList>
            <consortium name="Genoscope - CEA"/>
            <person name="William W."/>
        </authorList>
    </citation>
    <scope>NUCLEOTIDE SEQUENCE</scope>
</reference>
<organism evidence="1">
    <name type="scientific">Brassica oleracea</name>
    <name type="common">Wild cabbage</name>
    <dbReference type="NCBI Taxonomy" id="3712"/>
    <lineage>
        <taxon>Eukaryota</taxon>
        <taxon>Viridiplantae</taxon>
        <taxon>Streptophyta</taxon>
        <taxon>Embryophyta</taxon>
        <taxon>Tracheophyta</taxon>
        <taxon>Spermatophyta</taxon>
        <taxon>Magnoliopsida</taxon>
        <taxon>eudicotyledons</taxon>
        <taxon>Gunneridae</taxon>
        <taxon>Pentapetalae</taxon>
        <taxon>rosids</taxon>
        <taxon>malvids</taxon>
        <taxon>Brassicales</taxon>
        <taxon>Brassicaceae</taxon>
        <taxon>Brassiceae</taxon>
        <taxon>Brassica</taxon>
    </lineage>
</organism>
<dbReference type="EMBL" id="LR031872">
    <property type="protein sequence ID" value="VDC93922.1"/>
    <property type="molecule type" value="Genomic_DNA"/>
</dbReference>
<evidence type="ECO:0000313" key="1">
    <source>
        <dbReference type="EMBL" id="VDC93922.1"/>
    </source>
</evidence>
<sequence>MVHSDSPSGDESTPTEAAPTAAAFVDTIMERMAQQDAVQKVTKEQLAAIAAILAPLAGNPEDSATTIRRQLFDTFRTAGTGNPYTSDAQTHGDPDLTTVHELAELK</sequence>